<evidence type="ECO:0000259" key="1">
    <source>
        <dbReference type="SMART" id="SM01001"/>
    </source>
</evidence>
<sequence>MKEADIAKLLQAYKEGALSEAEAVQAIRDVPFEEMKFAEIDHHRELRQGMPEVIYAAGKTPEQVRDIFYSLYTHSAGNLLATRARREHFDKVREKVPEACFDETASLIYLDRERNVKRDEDHQILILSAGTSDIPVAEEARLTAYLFGNTVKTCYDCGVAGIHRLFAHLPEIKAANVIIVIAGMEGALASVVGGLTDKPVIAVPTSVGYGASFHGVAALLSMLNSCAMGVSVVNIDNGFGAGALASKINKLR</sequence>
<dbReference type="GO" id="GO:0006189">
    <property type="term" value="P:'de novo' IMP biosynthetic process"/>
    <property type="evidence" value="ECO:0007669"/>
    <property type="project" value="InterPro"/>
</dbReference>
<reference evidence="2 3" key="1">
    <citation type="submission" date="2016-10" db="EMBL/GenBank/DDBJ databases">
        <authorList>
            <person name="de Groot N.N."/>
        </authorList>
    </citation>
    <scope>NUCLEOTIDE SEQUENCE [LARGE SCALE GENOMIC DNA]</scope>
    <source>
        <strain evidence="2 3">L14</strain>
    </source>
</reference>
<proteinExistence type="predicted"/>
<dbReference type="RefSeq" id="WP_074813681.1">
    <property type="nucleotide sequence ID" value="NZ_FOJX01000002.1"/>
</dbReference>
<accession>A0A1I0WAT7</accession>
<dbReference type="SMART" id="SM01001">
    <property type="entry name" value="AIRC"/>
    <property type="match status" value="1"/>
</dbReference>
<dbReference type="InterPro" id="IPR039476">
    <property type="entry name" value="P2CMN_synthase_LarB"/>
</dbReference>
<feature type="domain" description="PurE" evidence="1">
    <location>
        <begin position="122"/>
        <end position="251"/>
    </location>
</feature>
<dbReference type="AlphaFoldDB" id="A0A1I0WAT7"/>
<evidence type="ECO:0000313" key="2">
    <source>
        <dbReference type="EMBL" id="SFA85822.1"/>
    </source>
</evidence>
<dbReference type="Proteomes" id="UP000183843">
    <property type="component" value="Unassembled WGS sequence"/>
</dbReference>
<dbReference type="GO" id="GO:0016787">
    <property type="term" value="F:hydrolase activity"/>
    <property type="evidence" value="ECO:0007669"/>
    <property type="project" value="InterPro"/>
</dbReference>
<dbReference type="PANTHER" id="PTHR43064:SF1">
    <property type="entry name" value="SLL1489 PROTEIN"/>
    <property type="match status" value="1"/>
</dbReference>
<organism evidence="2 3">
    <name type="scientific">Selenomonas ruminantium</name>
    <dbReference type="NCBI Taxonomy" id="971"/>
    <lineage>
        <taxon>Bacteria</taxon>
        <taxon>Bacillati</taxon>
        <taxon>Bacillota</taxon>
        <taxon>Negativicutes</taxon>
        <taxon>Selenomonadales</taxon>
        <taxon>Selenomonadaceae</taxon>
        <taxon>Selenomonas</taxon>
    </lineage>
</organism>
<dbReference type="NCBIfam" id="NF033503">
    <property type="entry name" value="LarB"/>
    <property type="match status" value="1"/>
</dbReference>
<name>A0A1I0WAT7_SELRU</name>
<dbReference type="PANTHER" id="PTHR43064">
    <property type="entry name" value="PHOSPHORIBOSYLAMINOIMIDAZOLE CARBOXYLASE-RELATED"/>
    <property type="match status" value="1"/>
</dbReference>
<protein>
    <recommendedName>
        <fullName evidence="1">PurE domain-containing protein</fullName>
    </recommendedName>
</protein>
<dbReference type="InterPro" id="IPR000031">
    <property type="entry name" value="PurE_dom"/>
</dbReference>
<dbReference type="SUPFAM" id="SSF52255">
    <property type="entry name" value="N5-CAIR mutase (phosphoribosylaminoimidazole carboxylase, PurE)"/>
    <property type="match status" value="1"/>
</dbReference>
<dbReference type="Gene3D" id="3.40.50.1970">
    <property type="match status" value="1"/>
</dbReference>
<gene>
    <name evidence="2" type="ORF">SAMN05216587_102376</name>
</gene>
<evidence type="ECO:0000313" key="3">
    <source>
        <dbReference type="Proteomes" id="UP000183843"/>
    </source>
</evidence>
<dbReference type="EMBL" id="FOJX01000002">
    <property type="protein sequence ID" value="SFA85822.1"/>
    <property type="molecule type" value="Genomic_DNA"/>
</dbReference>
<dbReference type="Pfam" id="PF00731">
    <property type="entry name" value="AIRC"/>
    <property type="match status" value="1"/>
</dbReference>